<organism evidence="1 2">
    <name type="scientific">SAR324 cluster bacterium</name>
    <dbReference type="NCBI Taxonomy" id="2024889"/>
    <lineage>
        <taxon>Bacteria</taxon>
        <taxon>Deltaproteobacteria</taxon>
        <taxon>SAR324 cluster</taxon>
    </lineage>
</organism>
<dbReference type="AlphaFoldDB" id="A0A2A4TBJ2"/>
<comment type="caution">
    <text evidence="1">The sequence shown here is derived from an EMBL/GenBank/DDBJ whole genome shotgun (WGS) entry which is preliminary data.</text>
</comment>
<evidence type="ECO:0000313" key="2">
    <source>
        <dbReference type="Proteomes" id="UP000218113"/>
    </source>
</evidence>
<protein>
    <submittedName>
        <fullName evidence="1">Uncharacterized protein</fullName>
    </submittedName>
</protein>
<proteinExistence type="predicted"/>
<reference evidence="2" key="1">
    <citation type="submission" date="2017-08" db="EMBL/GenBank/DDBJ databases">
        <title>A dynamic microbial community with high functional redundancy inhabits the cold, oxic subseafloor aquifer.</title>
        <authorList>
            <person name="Tully B.J."/>
            <person name="Wheat C.G."/>
            <person name="Glazer B.T."/>
            <person name="Huber J.A."/>
        </authorList>
    </citation>
    <scope>NUCLEOTIDE SEQUENCE [LARGE SCALE GENOMIC DNA]</scope>
</reference>
<dbReference type="EMBL" id="NVSR01000001">
    <property type="protein sequence ID" value="PCI30902.1"/>
    <property type="molecule type" value="Genomic_DNA"/>
</dbReference>
<accession>A0A2A4TBJ2</accession>
<sequence>MSSLHITDFAQRFLDTAKNVKIANLKVLAHPAEIDRKEFFDLFVTSKIRKKDVFINLNTIVGSREPYNGRTWYKMLNTLERGRTNVNLLEDNDSEYCLDFYIHPKKFKDHRDEKPCIHFYNGSGYIVTGQHRFCIAKFLQACGYIPQQEIGPSEAKYINYDAESLKLFINTYDSFRAIRRKTFGSSYRGAKLQIEDITLNYGKIKGNPTYVIHYNSRLHLETRQIKLSNVNEFIYKYNELLYYPEKKYISAAKQMYKRIKSMVA</sequence>
<gene>
    <name evidence="1" type="ORF">COB67_00160</name>
</gene>
<evidence type="ECO:0000313" key="1">
    <source>
        <dbReference type="EMBL" id="PCI30902.1"/>
    </source>
</evidence>
<dbReference type="Proteomes" id="UP000218113">
    <property type="component" value="Unassembled WGS sequence"/>
</dbReference>
<name>A0A2A4TBJ2_9DELT</name>